<accession>A0A4R3K215</accession>
<dbReference type="EMBL" id="SMAA01000025">
    <property type="protein sequence ID" value="TCS76017.1"/>
    <property type="molecule type" value="Genomic_DNA"/>
</dbReference>
<feature type="domain" description="DUF4422" evidence="1">
    <location>
        <begin position="4"/>
        <end position="220"/>
    </location>
</feature>
<gene>
    <name evidence="2" type="ORF">EDC37_1258</name>
</gene>
<dbReference type="RefSeq" id="WP_132551493.1">
    <property type="nucleotide sequence ID" value="NZ_SMAA01000025.1"/>
</dbReference>
<evidence type="ECO:0000313" key="3">
    <source>
        <dbReference type="Proteomes" id="UP000295188"/>
    </source>
</evidence>
<proteinExistence type="predicted"/>
<dbReference type="OrthoDB" id="9798746at2"/>
<dbReference type="AlphaFoldDB" id="A0A4R3K215"/>
<evidence type="ECO:0000313" key="2">
    <source>
        <dbReference type="EMBL" id="TCS76017.1"/>
    </source>
</evidence>
<dbReference type="Proteomes" id="UP000295188">
    <property type="component" value="Unassembled WGS sequence"/>
</dbReference>
<keyword evidence="3" id="KW-1185">Reference proteome</keyword>
<name>A0A4R3K215_9FIRM</name>
<sequence length="251" mass="30668">MDIRILVALHKPYWVEDDKAYLPINVGKKGNPYMGFIGDDTGDNISEKNPNYCELTALYWAWKNVKADYIGLVHYRRYFTNKDSGSEDEKKRYVLKYEDWLKILDKYDIIVPKRRKYYIETNYSHYIHAHNKNDLDMTRIIIEELYPEYMKSFEKVMNCTSAHMFNMFVMKKDKFDLYCKWLFSILFELEKRIDISKYDKTEARVFGYISELLLDVWLYKWNFLYKEVNVTFMEKQHWLKKGFCFLKRKFL</sequence>
<protein>
    <submittedName>
        <fullName evidence="2">Uncharacterized protein DUF4422</fullName>
    </submittedName>
</protein>
<comment type="caution">
    <text evidence="2">The sequence shown here is derived from an EMBL/GenBank/DDBJ whole genome shotgun (WGS) entry which is preliminary data.</text>
</comment>
<organism evidence="2 3">
    <name type="scientific">Pectinatus cerevisiiphilus</name>
    <dbReference type="NCBI Taxonomy" id="86956"/>
    <lineage>
        <taxon>Bacteria</taxon>
        <taxon>Bacillati</taxon>
        <taxon>Bacillota</taxon>
        <taxon>Negativicutes</taxon>
        <taxon>Selenomonadales</taxon>
        <taxon>Selenomonadaceae</taxon>
        <taxon>Pectinatus</taxon>
    </lineage>
</organism>
<reference evidence="2 3" key="1">
    <citation type="submission" date="2019-03" db="EMBL/GenBank/DDBJ databases">
        <title>Genomic Encyclopedia of Type Strains, Phase IV (KMG-IV): sequencing the most valuable type-strain genomes for metagenomic binning, comparative biology and taxonomic classification.</title>
        <authorList>
            <person name="Goeker M."/>
        </authorList>
    </citation>
    <scope>NUCLEOTIDE SEQUENCE [LARGE SCALE GENOMIC DNA]</scope>
    <source>
        <strain evidence="2 3">DSM 20467</strain>
    </source>
</reference>
<evidence type="ECO:0000259" key="1">
    <source>
        <dbReference type="Pfam" id="PF14393"/>
    </source>
</evidence>
<dbReference type="Pfam" id="PF14393">
    <property type="entry name" value="DUF4422"/>
    <property type="match status" value="1"/>
</dbReference>
<dbReference type="InterPro" id="IPR025536">
    <property type="entry name" value="DUF4422"/>
</dbReference>